<protein>
    <recommendedName>
        <fullName evidence="4">MFS transporter</fullName>
    </recommendedName>
</protein>
<feature type="transmembrane region" description="Helical" evidence="1">
    <location>
        <begin position="12"/>
        <end position="32"/>
    </location>
</feature>
<name>A0ABR9KKB0_9ACTN</name>
<evidence type="ECO:0008006" key="4">
    <source>
        <dbReference type="Google" id="ProtNLM"/>
    </source>
</evidence>
<dbReference type="EMBL" id="JADBEF010000001">
    <property type="protein sequence ID" value="MBE1562063.1"/>
    <property type="molecule type" value="Genomic_DNA"/>
</dbReference>
<organism evidence="2 3">
    <name type="scientific">Nonomuraea africana</name>
    <dbReference type="NCBI Taxonomy" id="46171"/>
    <lineage>
        <taxon>Bacteria</taxon>
        <taxon>Bacillati</taxon>
        <taxon>Actinomycetota</taxon>
        <taxon>Actinomycetes</taxon>
        <taxon>Streptosporangiales</taxon>
        <taxon>Streptosporangiaceae</taxon>
        <taxon>Nonomuraea</taxon>
    </lineage>
</organism>
<gene>
    <name evidence="2" type="ORF">H4W81_004842</name>
</gene>
<keyword evidence="3" id="KW-1185">Reference proteome</keyword>
<proteinExistence type="predicted"/>
<keyword evidence="1" id="KW-0812">Transmembrane</keyword>
<keyword evidence="1" id="KW-0472">Membrane</keyword>
<evidence type="ECO:0000313" key="2">
    <source>
        <dbReference type="EMBL" id="MBE1562063.1"/>
    </source>
</evidence>
<evidence type="ECO:0000313" key="3">
    <source>
        <dbReference type="Proteomes" id="UP000661607"/>
    </source>
</evidence>
<evidence type="ECO:0000256" key="1">
    <source>
        <dbReference type="SAM" id="Phobius"/>
    </source>
</evidence>
<dbReference type="Proteomes" id="UP000661607">
    <property type="component" value="Unassembled WGS sequence"/>
</dbReference>
<sequence length="46" mass="4853">MIPAATADYDHRYVLPVIPLACLAAALTLIPLTPPPEPATESLGMH</sequence>
<comment type="caution">
    <text evidence="2">The sequence shown here is derived from an EMBL/GenBank/DDBJ whole genome shotgun (WGS) entry which is preliminary data.</text>
</comment>
<accession>A0ABR9KKB0</accession>
<dbReference type="RefSeq" id="WP_192781473.1">
    <property type="nucleotide sequence ID" value="NZ_BAAASY010000034.1"/>
</dbReference>
<reference evidence="2 3" key="1">
    <citation type="submission" date="2020-10" db="EMBL/GenBank/DDBJ databases">
        <title>Sequencing the genomes of 1000 actinobacteria strains.</title>
        <authorList>
            <person name="Klenk H.-P."/>
        </authorList>
    </citation>
    <scope>NUCLEOTIDE SEQUENCE [LARGE SCALE GENOMIC DNA]</scope>
    <source>
        <strain evidence="2 3">DSM 43748</strain>
    </source>
</reference>
<keyword evidence="1" id="KW-1133">Transmembrane helix</keyword>